<dbReference type="Gene3D" id="3.40.50.300">
    <property type="entry name" value="P-loop containing nucleotide triphosphate hydrolases"/>
    <property type="match status" value="2"/>
</dbReference>
<keyword evidence="6" id="KW-0391">Immunity</keyword>
<evidence type="ECO:0000256" key="4">
    <source>
        <dbReference type="ARBA" id="ARBA00022771"/>
    </source>
</evidence>
<dbReference type="STRING" id="1348612.A0A397JLD9"/>
<keyword evidence="10" id="KW-1185">Reference proteome</keyword>
<dbReference type="PROSITE" id="PS51981">
    <property type="entry name" value="ZF_RZ"/>
    <property type="match status" value="1"/>
</dbReference>
<dbReference type="InterPro" id="IPR027417">
    <property type="entry name" value="P-loop_NTPase"/>
</dbReference>
<evidence type="ECO:0000313" key="9">
    <source>
        <dbReference type="EMBL" id="RHZ89175.1"/>
    </source>
</evidence>
<evidence type="ECO:0000256" key="1">
    <source>
        <dbReference type="ARBA" id="ARBA00004496"/>
    </source>
</evidence>
<evidence type="ECO:0000256" key="2">
    <source>
        <dbReference type="ARBA" id="ARBA00022490"/>
    </source>
</evidence>
<evidence type="ECO:0000256" key="7">
    <source>
        <dbReference type="SAM" id="MobiDB-lite"/>
    </source>
</evidence>
<dbReference type="GO" id="GO:0004842">
    <property type="term" value="F:ubiquitin-protein transferase activity"/>
    <property type="evidence" value="ECO:0007669"/>
    <property type="project" value="InterPro"/>
</dbReference>
<keyword evidence="3" id="KW-0479">Metal-binding</keyword>
<feature type="compositionally biased region" description="Basic and acidic residues" evidence="7">
    <location>
        <begin position="12"/>
        <end position="26"/>
    </location>
</feature>
<name>A0A397JLD9_9GLOM</name>
<organism evidence="9 10">
    <name type="scientific">Diversispora epigaea</name>
    <dbReference type="NCBI Taxonomy" id="1348612"/>
    <lineage>
        <taxon>Eukaryota</taxon>
        <taxon>Fungi</taxon>
        <taxon>Fungi incertae sedis</taxon>
        <taxon>Mucoromycota</taxon>
        <taxon>Glomeromycotina</taxon>
        <taxon>Glomeromycetes</taxon>
        <taxon>Diversisporales</taxon>
        <taxon>Diversisporaceae</taxon>
        <taxon>Diversispora</taxon>
    </lineage>
</organism>
<dbReference type="SMART" id="SM00382">
    <property type="entry name" value="AAA"/>
    <property type="match status" value="2"/>
</dbReference>
<keyword evidence="5" id="KW-0862">Zinc</keyword>
<feature type="region of interest" description="Disordered" evidence="7">
    <location>
        <begin position="4688"/>
        <end position="4723"/>
    </location>
</feature>
<dbReference type="GO" id="GO:0008270">
    <property type="term" value="F:zinc ion binding"/>
    <property type="evidence" value="ECO:0007669"/>
    <property type="project" value="UniProtKB-KW"/>
</dbReference>
<dbReference type="PANTHER" id="PTHR22605">
    <property type="entry name" value="RZ-TYPE DOMAIN-CONTAINING PROTEIN"/>
    <property type="match status" value="1"/>
</dbReference>
<dbReference type="PANTHER" id="PTHR22605:SF1">
    <property type="entry name" value="RZ-TYPE DOMAIN-CONTAINING PROTEIN"/>
    <property type="match status" value="1"/>
</dbReference>
<dbReference type="GO" id="GO:0016887">
    <property type="term" value="F:ATP hydrolysis activity"/>
    <property type="evidence" value="ECO:0007669"/>
    <property type="project" value="InterPro"/>
</dbReference>
<feature type="region of interest" description="Disordered" evidence="7">
    <location>
        <begin position="133"/>
        <end position="176"/>
    </location>
</feature>
<evidence type="ECO:0000256" key="6">
    <source>
        <dbReference type="ARBA" id="ARBA00022859"/>
    </source>
</evidence>
<evidence type="ECO:0000256" key="5">
    <source>
        <dbReference type="ARBA" id="ARBA00022833"/>
    </source>
</evidence>
<feature type="domain" description="RZ-type" evidence="8">
    <location>
        <begin position="3850"/>
        <end position="3923"/>
    </location>
</feature>
<proteinExistence type="predicted"/>
<feature type="region of interest" description="Disordered" evidence="7">
    <location>
        <begin position="1"/>
        <end position="27"/>
    </location>
</feature>
<gene>
    <name evidence="9" type="ORF">Glove_18g29</name>
</gene>
<dbReference type="Proteomes" id="UP000266861">
    <property type="component" value="Unassembled WGS sequence"/>
</dbReference>
<dbReference type="InterPro" id="IPR031248">
    <property type="entry name" value="RNF213"/>
</dbReference>
<dbReference type="GO" id="GO:0002376">
    <property type="term" value="P:immune system process"/>
    <property type="evidence" value="ECO:0007669"/>
    <property type="project" value="UniProtKB-KW"/>
</dbReference>
<dbReference type="EMBL" id="PQFF01000016">
    <property type="protein sequence ID" value="RHZ89175.1"/>
    <property type="molecule type" value="Genomic_DNA"/>
</dbReference>
<dbReference type="OrthoDB" id="2400221at2759"/>
<evidence type="ECO:0000313" key="10">
    <source>
        <dbReference type="Proteomes" id="UP000266861"/>
    </source>
</evidence>
<dbReference type="InterPro" id="IPR046439">
    <property type="entry name" value="ZF_RZ_dom"/>
</dbReference>
<sequence>MESNEEQNYIDCTKETRENANSRLDETSTSLTVNESFSVDGTNDFNISNSTKRNDLKLESSYSIFVPEFDLKKNYLSQKSSEKGIEKNNHDKTYSQIVGSQDKNAINIDDGSNTLIKSKKEFDDSNKALVSKTQNSEISLEGMNNGSTSKIISHSSSDRSSSSQSSTSTTMNRKEKKSSEEFKIVFHVHIPPDCLKLGTPIIIGNIKELGNWDSPVKLRHSNRRSISGPDTYWFSDPIRISLSNFENIIEIKYKYGIVVSPLALRKSKQIIYEGFEQETDRMLSLQNRNQYDIWLSNDYFVSDVRDFVFVEIIYNSLSPGNFKEKIIEFQSIINDHKNYAMSSSSPKFIKDYLCETRIKENRFFLLYILGFYVHERQRSLYHHFELPDSFPSSLLIDVVKHINENTFPSNARPIIATAIESLVYHNAFHVEYEWLKIFPVAPLVDPEYRFIDSLDSLRYDETNFNIFINNLKEIALSHIDDIDDEIIYTKIARWLITMCNNMESLETVWMEILGHDYDIDAQLQTTLMARVQKNIANNFDVVQLSDLFFKLPKDLGELVEETFRERILRYLQSGRNLQIYPSKHFKAIVKLLECSNLLWTPEDYINSLDFISKFTDIEMLAYFIKHLKNFLKEFDVTEEDTSEYSKICLHWYKRFMDRSNSTSASHYDNYVFFVFNYAAKLCRVVNNLEKLCENIMKIAINCVSKCPDSLIYKATSEVINLEETVANLFFEFIECKLSDSTQNADKKLLSRVRQICNNNNNEEILNVPNSHCEELLCHIMTLFRNKLLDQFDFEIIPTSFHLSLLSGGEFWRVILSARGSVESLNEHYYVLNVRRAISQLGRMIVDETIDIRLLQDLLKYDDEFLLTYFNSVSIINEDDDKEIVITEEILNVIRKKCGDYEQTFECLNSFYIKYCPSNKVTDVQDFIQDLHDKKNLWESTSLQMTQIPDYWESHQALEMSKFVYKYKSQIFYNIFETKIKEIDEGINVLHVVKIVLPEILNIYEERCREYKNWEELKFCNATILWRNVTDINTELNFINKFEKIEKTPNFLKTLSCLSKVKQLVQNLQQLSTVVEIFKVPREKGDWIEMALEDLDSQEIPLGKLSSITDFINSCLIDIDESSWSLIKELSVAIDFITFLREIAGHDLKNLINGVDDERLIQEDTVSSLIQVKQFLLPLLNIAPKLNLDAFLQELRKVTVQNPMLASKITLCNSNNMALQNMYANISNRGEVTKEKIQNAVKIGTYKFEWTSKSSKCKVTLSYDINKTTSVSYGINDLQDLRGRALLIAKPCASMDISTDKNSQVKDSKHIMEEFVRQVDIIQEIVNVSTRLIETGNFGYREFLVSIKGTEKMIQLSEKLQTDLKKWENLVNKAQQNHFYLTFFPARHILEFYDYFASKSSKSMENKKLCQTLVRFVNPKAKLPPKTKSHEITVKKDAHLQILNEIGIKLYNIFNKVSKSIRLLKAPGERVISDVVVRGKLFVASCTDKSRLPNVIMSLYSNHGSYPEAWQLLICTTSTTLEELSIFIKRCFLAPKHGYENHLFCMANLELLDYDLQYNLVNKIRLIKEKESDYYLALICCPEVGMHHHILDQFSDFRVTNGLNTAAMNSIYKELCPKVLCASSELSGQGKSEWIRNECFKRKRYPKSFVISDDANYVKLVKQLKEFSLRPFDCMHINIISSDYPGEVNMWLFQVLTLWVVSSNADIACIPNTHIFIEIASSFEQHLLRSVPIIECLQRTHLTWDIKNLLVTNEINSPMQIVCRYLSALELNELEENDVDFKESKEIISTEMCQQLLDKFFFEDNNPEDVSSYRFLEIFVSVFADQLMRLSSSTYFKVQNIKLMMDEPSNIRTTLVKTLLEVSKDFATRSIQTKSAQLEATSVDSIENDALGTIVNWDDSNHLLVFFLSQIPDSICALYRDFKKVPINVKTLLKGQHVSEANRKWKLDNYHKMNTKVLLEKLENIARKTHHVIEYPPYALSADNLLKMALILLRTRANIPVVICGEAGCGKTSLIGFLARVVEVQFHALNLHAGITEDIIAQFMSEVQSNAKNGEIWVFFDEINTCNHIGLLANLIAHRIYQGKSINSNIRIFAACNPYRIRTKSISEVGLQTKKFEEQSNLVYEVKPLPDQILDYVWDYGVLHQDDEKKYIQVMVNTQLIELELNHPVLSELIFASQQYIRQVEEPYSVSLRDVKRTITLIKFFHKSLQNRPPIRKGLPKYPSTMTFNLKIRSYVLALGLCYQSRLYEQTLRQEYRKKMCNIFEKEKIHLNEKEFIKIIREEQEDYINRMICPPNTAQNEALLENVLVMIVCILTRIPVFIVGAPGSSKSLAIRLVSQNLRGSDSNDEYFRKLPQVYLIPHQGSSSSTSDGIFKVFQKAQNFQETSSKEFPVISVVLLDEVGLAETSPFNPLKVLHSLLEPSYPSDGPEVSVIGISNWRLDNSKSSRALLVQRPKFDFEDLVDTAVRLLDNNETNGHTHKNSLYPLAISYSEYEQKGQKHPNFHGLRDYYALVKSLCSKELTPENMQMALARNFGGTEQFSEICQKYFGNVIDTFNNHRGWTYVPIPIEQLIHANLDDEGARHLMIIGKSDSIVNLLTYQLRQKNLDPVVIFGSQFPDDQDDYSYNILSKIMMCVEAGRPLILTDLEIIYGSLYDLWNQNYIVVGSSEDPKYYTRVALGAYANPMLYVNKNFRCILVLDEKNLPKADPPLLNRFEKQKMTINDILVDDDKELVEQLFTWTKQMSTIENLKSSFSVSHDKFTQNDLFIGFNEDETLQSLVIDMKKKYPNVQNSEILTKCKESLIAIASSDGIVRAEKSALGLDEANHWKDVYFKIQYHNHLADYFKDLLSNQDSSLYSNGHQVIVNTFSNINTDVKLCLKNLTTCQVLKLSTFKTEAQFHNQVKNFWLESSNETLIVQCDINTMNAECIKLAKFIIDQTRSEYLMKNKEQNVKYVTKHACIILHVHRDHKISFNAFNFMCGWKNVTIESLAPQEKSLAVLLDGNLSEIINTTYPFEEILQQELLWCLLCMKYPSNIKSIEHIKALSANISKSKTFINFLKMKTQELLQDNHSSRDWQYYVASNKKLLYPYSSFSAALQAHIRSIVREPIAKILCALERLSATQSYFTLEQSISQSSSQHDLQLIEFWKQMFNDKAIMNIDELSVPKSEGYLMPPVIYDLQFPFSFYFIKQIDGFKKIYEEELCLLKEDSSNIDPNTGDLYEWAIVDHIKTLSNNIISSVANLKTSPLEYSSLLYFNDFVSVICADNSCTKHISLLASIFRGRLGFEKVNDPFLLHTHWWRYSLSIMTEFRIAQLCPSIINNTSFVNENLSNNSFGNYLIEEVTKFLLKKLNDIKISAQDNIPQLINWQHEANLISILCGKLPEAPQFASLHLLQMCNDFVSADSITLTSIKEIMKIRNSISSTFNGTDIFTPNFIKKVFTMLDKLPNTRENSAPKLSFMLKCLEILSLESPSRLELYKNIFSQEPIPIMSNSIISLIFKQEENIIPKVFLELIKDSNKILSLSPRFKIITDCLKSQGLNSSISTLCCDILQKSFFSKYTFKELSDNYQYSVNILQLTNSIYLQKICAIALLKEFVEKFWDHCISDDDILKPIEFDATEIEGIDIARLIEEINNNLTLDLPLIHSLKIYFLRALRNRGLSMSDVRLFCGIQKEVLSWLQKLPWDEGYQSRLPFNPYWSIEEYVSMEKYFTTLSGMNNKGSFNSFFFNLKKKEISQASLSSIALMGLIFYRLHSIRASQNWEDSENQMAEFLQEKIEKNSTFSNIYKETISKLIKNNHELLHLDLTATNIELLQKSVISHVIALNASIPVDSSPLAYMLQNLNQCSSLYILTCPSDVESVLISAVLQIGGQVTRYSCSCGYKYVIANCGMANGIGKCPECRATIGGTDHVIAAGQKRLDSKPITRAITANDQVGYICETGNTEISQSIRLLNPTSYRILHLFVHAIIGARAPSQIVTGFLQKNSDTVNDPSTYCMDHIKNDWIVLKRILNLSDENLALLLHSILDSMTKQPPKNSTLKKRVDREEWEANFSRNYVEPAVRSSTVTATDFGLEISKAETNSQESVNIIEVEINQTLQFDKEYNMQHLPMLWRTIEDINFESFRAFYSGDLSKNAENYPFLSIFFKHEQQLSFVKYLLPIIKFVRILSSKLEYRVNRVQAQLLTFQEFIANSEDSTEVNNNNNLKVAFEDFAQAWNSVINHVKNYQCHELPSTKPLIDIESPITFGLIEPKDTGVYICAILEYLIGIQNNFLQEVATITPGKCHSLVFLEDGLFNNKDPNVTTSSKSAKAVTQYYIQSMMIEQIQPNNVVNFQWNDDILQYSQRNLRVGRGQDVTFNLQKIESELANSLVYEKVFIGTVNDSQLYMEPFTYHMELFQGYIRILGEIKDLIPQQSIPTEKVALILSTSISSSGYQYLTFDNASELLSSLEILLCFVKKTLVGDGEILIDEYVNQWMKLSNLLDNESFVGILNASLKLKHLVALYELVEEQVANGVIKYIDDKYKETLTPELEHDITSAISYESSEEYYSLSSTNIDNEQTKIPAEHFASALKRFMLRFLNKNSNKATEPMSIYFSDMTLNLWSPGVSEEMVDNFFPDSLLVAHIYEAYIFVNSKLETIKKQTPIVTRTTAIAPPPVTKILTTGKKRVVKSASSSSSSTVKKSLKPSTFGVRYTTVTNSGNSSSNSSNKTVTNNKTSTTGSSSRSKFGSK</sequence>
<evidence type="ECO:0000256" key="3">
    <source>
        <dbReference type="ARBA" id="ARBA00022723"/>
    </source>
</evidence>
<comment type="subcellular location">
    <subcellularLocation>
        <location evidence="1">Cytoplasm</location>
    </subcellularLocation>
</comment>
<feature type="compositionally biased region" description="Low complexity" evidence="7">
    <location>
        <begin position="4688"/>
        <end position="4716"/>
    </location>
</feature>
<feature type="compositionally biased region" description="Polar residues" evidence="7">
    <location>
        <begin position="133"/>
        <end position="146"/>
    </location>
</feature>
<reference evidence="9 10" key="1">
    <citation type="submission" date="2018-08" db="EMBL/GenBank/DDBJ databases">
        <title>Genome and evolution of the arbuscular mycorrhizal fungus Diversispora epigaea (formerly Glomus versiforme) and its bacterial endosymbionts.</title>
        <authorList>
            <person name="Sun X."/>
            <person name="Fei Z."/>
            <person name="Harrison M."/>
        </authorList>
    </citation>
    <scope>NUCLEOTIDE SEQUENCE [LARGE SCALE GENOMIC DNA]</scope>
    <source>
        <strain evidence="9 10">IT104</strain>
    </source>
</reference>
<dbReference type="SUPFAM" id="SSF52540">
    <property type="entry name" value="P-loop containing nucleoside triphosphate hydrolases"/>
    <property type="match status" value="2"/>
</dbReference>
<dbReference type="InterPro" id="IPR003593">
    <property type="entry name" value="AAA+_ATPase"/>
</dbReference>
<comment type="caution">
    <text evidence="9">The sequence shown here is derived from an EMBL/GenBank/DDBJ whole genome shotgun (WGS) entry which is preliminary data.</text>
</comment>
<feature type="compositionally biased region" description="Low complexity" evidence="7">
    <location>
        <begin position="147"/>
        <end position="170"/>
    </location>
</feature>
<dbReference type="Pfam" id="PF20173">
    <property type="entry name" value="ZnF_RZ-type"/>
    <property type="match status" value="1"/>
</dbReference>
<evidence type="ECO:0000259" key="8">
    <source>
        <dbReference type="PROSITE" id="PS51981"/>
    </source>
</evidence>
<protein>
    <recommendedName>
        <fullName evidence="8">RZ-type domain-containing protein</fullName>
    </recommendedName>
</protein>
<dbReference type="GO" id="GO:0005737">
    <property type="term" value="C:cytoplasm"/>
    <property type="evidence" value="ECO:0007669"/>
    <property type="project" value="UniProtKB-SubCell"/>
</dbReference>
<keyword evidence="4" id="KW-0863">Zinc-finger</keyword>
<keyword evidence="2" id="KW-0963">Cytoplasm</keyword>
<accession>A0A397JLD9</accession>